<keyword evidence="3" id="KW-0233">DNA recombination</keyword>
<evidence type="ECO:0000313" key="5">
    <source>
        <dbReference type="EMBL" id="RDI23345.1"/>
    </source>
</evidence>
<reference evidence="5 6" key="1">
    <citation type="submission" date="2018-07" db="EMBL/GenBank/DDBJ databases">
        <title>Genomic Encyclopedia of Type Strains, Phase IV (KMG-IV): sequencing the most valuable type-strain genomes for metagenomic binning, comparative biology and taxonomic classification.</title>
        <authorList>
            <person name="Goeker M."/>
        </authorList>
    </citation>
    <scope>NUCLEOTIDE SEQUENCE [LARGE SCALE GENOMIC DNA]</scope>
    <source>
        <strain evidence="5 6">DSM 21352</strain>
    </source>
</reference>
<evidence type="ECO:0000313" key="6">
    <source>
        <dbReference type="Proteomes" id="UP000255265"/>
    </source>
</evidence>
<keyword evidence="2" id="KW-0238">DNA-binding</keyword>
<dbReference type="GO" id="GO:0000150">
    <property type="term" value="F:DNA strand exchange activity"/>
    <property type="evidence" value="ECO:0007669"/>
    <property type="project" value="InterPro"/>
</dbReference>
<dbReference type="GO" id="GO:0015074">
    <property type="term" value="P:DNA integration"/>
    <property type="evidence" value="ECO:0007669"/>
    <property type="project" value="UniProtKB-KW"/>
</dbReference>
<dbReference type="Gene3D" id="3.40.50.1390">
    <property type="entry name" value="Resolvase, N-terminal catalytic domain"/>
    <property type="match status" value="1"/>
</dbReference>
<comment type="caution">
    <text evidence="5">The sequence shown here is derived from an EMBL/GenBank/DDBJ whole genome shotgun (WGS) entry which is preliminary data.</text>
</comment>
<dbReference type="InterPro" id="IPR036162">
    <property type="entry name" value="Resolvase-like_N_sf"/>
</dbReference>
<dbReference type="InterPro" id="IPR050639">
    <property type="entry name" value="SSR_resolvase"/>
</dbReference>
<evidence type="ECO:0000256" key="1">
    <source>
        <dbReference type="ARBA" id="ARBA00022908"/>
    </source>
</evidence>
<dbReference type="EMBL" id="QQAV01000006">
    <property type="protein sequence ID" value="RDI23345.1"/>
    <property type="molecule type" value="Genomic_DNA"/>
</dbReference>
<keyword evidence="6" id="KW-1185">Reference proteome</keyword>
<dbReference type="Proteomes" id="UP000255265">
    <property type="component" value="Unassembled WGS sequence"/>
</dbReference>
<dbReference type="Pfam" id="PF00239">
    <property type="entry name" value="Resolvase"/>
    <property type="match status" value="1"/>
</dbReference>
<sequence>MKPGDTLVVWKLDRLGRSVNGLVQVVASLGRRKIQFASLSESIDTGTAGGVLIFHLMGALAEFERSLISERTKAGMEAARGLGRHVGRPRALTAEQLDELTLYLGREPLGALAGRFGVHIRTLRRYMRSLESFDDLGAAKKGELPLLTPPPPPLDYPDC</sequence>
<dbReference type="PANTHER" id="PTHR30461">
    <property type="entry name" value="DNA-INVERTASE FROM LAMBDOID PROPHAGE"/>
    <property type="match status" value="1"/>
</dbReference>
<dbReference type="PROSITE" id="PS51736">
    <property type="entry name" value="RECOMBINASES_3"/>
    <property type="match status" value="1"/>
</dbReference>
<dbReference type="CDD" id="cd03768">
    <property type="entry name" value="SR_ResInv"/>
    <property type="match status" value="1"/>
</dbReference>
<dbReference type="SUPFAM" id="SSF53041">
    <property type="entry name" value="Resolvase-like"/>
    <property type="match status" value="1"/>
</dbReference>
<evidence type="ECO:0000259" key="4">
    <source>
        <dbReference type="PROSITE" id="PS51736"/>
    </source>
</evidence>
<dbReference type="PROSITE" id="PS00398">
    <property type="entry name" value="RECOMBINASES_2"/>
    <property type="match status" value="1"/>
</dbReference>
<dbReference type="GO" id="GO:0003677">
    <property type="term" value="F:DNA binding"/>
    <property type="evidence" value="ECO:0007669"/>
    <property type="project" value="UniProtKB-KW"/>
</dbReference>
<organism evidence="5 6">
    <name type="scientific">Pseudacidovorax intermedius</name>
    <dbReference type="NCBI Taxonomy" id="433924"/>
    <lineage>
        <taxon>Bacteria</taxon>
        <taxon>Pseudomonadati</taxon>
        <taxon>Pseudomonadota</taxon>
        <taxon>Betaproteobacteria</taxon>
        <taxon>Burkholderiales</taxon>
        <taxon>Comamonadaceae</taxon>
        <taxon>Pseudacidovorax</taxon>
    </lineage>
</organism>
<evidence type="ECO:0000256" key="3">
    <source>
        <dbReference type="ARBA" id="ARBA00023172"/>
    </source>
</evidence>
<accession>A0A370FD24</accession>
<gene>
    <name evidence="5" type="ORF">DFR41_10649</name>
</gene>
<feature type="domain" description="Resolvase/invertase-type recombinase catalytic" evidence="4">
    <location>
        <begin position="1"/>
        <end position="83"/>
    </location>
</feature>
<name>A0A370FD24_9BURK</name>
<dbReference type="AlphaFoldDB" id="A0A370FD24"/>
<dbReference type="InterPro" id="IPR006118">
    <property type="entry name" value="Recombinase_CS"/>
</dbReference>
<keyword evidence="1" id="KW-0229">DNA integration</keyword>
<dbReference type="InterPro" id="IPR006119">
    <property type="entry name" value="Resolv_N"/>
</dbReference>
<proteinExistence type="predicted"/>
<dbReference type="PANTHER" id="PTHR30461:SF2">
    <property type="entry name" value="SERINE RECOMBINASE PINE-RELATED"/>
    <property type="match status" value="1"/>
</dbReference>
<dbReference type="SMART" id="SM00857">
    <property type="entry name" value="Resolvase"/>
    <property type="match status" value="1"/>
</dbReference>
<protein>
    <submittedName>
        <fullName evidence="5">Resolvase-like protein</fullName>
    </submittedName>
</protein>
<evidence type="ECO:0000256" key="2">
    <source>
        <dbReference type="ARBA" id="ARBA00023125"/>
    </source>
</evidence>